<accession>A0A2H6NF99</accession>
<name>A0A2H6NF99_9SAUR</name>
<organism evidence="1">
    <name type="scientific">Micrurus carvalhoi</name>
    <dbReference type="NCBI Taxonomy" id="3147026"/>
    <lineage>
        <taxon>Eukaryota</taxon>
        <taxon>Metazoa</taxon>
        <taxon>Chordata</taxon>
        <taxon>Craniata</taxon>
        <taxon>Vertebrata</taxon>
        <taxon>Euteleostomi</taxon>
        <taxon>Lepidosauria</taxon>
        <taxon>Squamata</taxon>
        <taxon>Bifurcata</taxon>
        <taxon>Unidentata</taxon>
        <taxon>Episquamata</taxon>
        <taxon>Toxicofera</taxon>
        <taxon>Serpentes</taxon>
        <taxon>Colubroidea</taxon>
        <taxon>Elapidae</taxon>
        <taxon>Elapinae</taxon>
        <taxon>Micrurus</taxon>
    </lineage>
</organism>
<dbReference type="AlphaFoldDB" id="A0A2H6NF99"/>
<protein>
    <submittedName>
        <fullName evidence="1">Uncharacterized protein</fullName>
    </submittedName>
</protein>
<proteinExistence type="predicted"/>
<dbReference type="EMBL" id="IACI01095563">
    <property type="protein sequence ID" value="LAA31291.1"/>
    <property type="molecule type" value="Transcribed_RNA"/>
</dbReference>
<evidence type="ECO:0000313" key="1">
    <source>
        <dbReference type="EMBL" id="LAA31291.1"/>
    </source>
</evidence>
<reference evidence="1" key="1">
    <citation type="submission" date="2017-07" db="EMBL/GenBank/DDBJ databases">
        <authorList>
            <person name="Mikheyev A."/>
            <person name="Grau M."/>
        </authorList>
    </citation>
    <scope>NUCLEOTIDE SEQUENCE</scope>
    <source>
        <tissue evidence="1">Venom_gland</tissue>
    </source>
</reference>
<sequence length="101" mass="11536">MWCHQISNGPLLLRSLQSKMNSGEQGGTHTNVRHRCFSIKSTWISHLCFLDLIHSLQNMMTTLSVQSSPILRNSQLSLDFPILYSFFQLFYALVSVDFDGV</sequence>
<reference evidence="1" key="2">
    <citation type="submission" date="2017-12" db="EMBL/GenBank/DDBJ databases">
        <title>Coralsnake Venomics: Analyses of Venom Gland Transcriptomes and Proteomes of Six Brazilian Taxa.</title>
        <authorList>
            <person name="Aird S.D."/>
            <person name="Jorge da Silva N."/>
            <person name="Qiu L."/>
            <person name="Villar-Briones A."/>
            <person name="Aparecida-Saddi V."/>
            <person name="Campos-Telles M.P."/>
            <person name="Grau M."/>
            <person name="Mikheyev A.S."/>
        </authorList>
    </citation>
    <scope>NUCLEOTIDE SEQUENCE</scope>
    <source>
        <tissue evidence="1">Venom_gland</tissue>
    </source>
</reference>